<feature type="non-terminal residue" evidence="1">
    <location>
        <position position="60"/>
    </location>
</feature>
<keyword evidence="2" id="KW-1185">Reference proteome</keyword>
<reference evidence="1 2" key="1">
    <citation type="submission" date="2023-02" db="EMBL/GenBank/DDBJ databases">
        <title>LHISI_Scaffold_Assembly.</title>
        <authorList>
            <person name="Stuart O.P."/>
            <person name="Cleave R."/>
            <person name="Magrath M.J.L."/>
            <person name="Mikheyev A.S."/>
        </authorList>
    </citation>
    <scope>NUCLEOTIDE SEQUENCE [LARGE SCALE GENOMIC DNA]</scope>
    <source>
        <strain evidence="1">Daus_M_001</strain>
        <tissue evidence="1">Leg muscle</tissue>
    </source>
</reference>
<evidence type="ECO:0000313" key="2">
    <source>
        <dbReference type="Proteomes" id="UP001159363"/>
    </source>
</evidence>
<name>A0ABQ9GLW3_9NEOP</name>
<evidence type="ECO:0000313" key="1">
    <source>
        <dbReference type="EMBL" id="KAJ8873005.1"/>
    </source>
</evidence>
<gene>
    <name evidence="1" type="ORF">PR048_026621</name>
</gene>
<sequence length="60" mass="7180">MGYFTTVNGKTILMLLRQFHITDRKYGYFEIYTSQWMKNCGVTKWQNLCADRFLIIVHKG</sequence>
<organism evidence="1 2">
    <name type="scientific">Dryococelus australis</name>
    <dbReference type="NCBI Taxonomy" id="614101"/>
    <lineage>
        <taxon>Eukaryota</taxon>
        <taxon>Metazoa</taxon>
        <taxon>Ecdysozoa</taxon>
        <taxon>Arthropoda</taxon>
        <taxon>Hexapoda</taxon>
        <taxon>Insecta</taxon>
        <taxon>Pterygota</taxon>
        <taxon>Neoptera</taxon>
        <taxon>Polyneoptera</taxon>
        <taxon>Phasmatodea</taxon>
        <taxon>Verophasmatodea</taxon>
        <taxon>Anareolatae</taxon>
        <taxon>Phasmatidae</taxon>
        <taxon>Eurycanthinae</taxon>
        <taxon>Dryococelus</taxon>
    </lineage>
</organism>
<protein>
    <submittedName>
        <fullName evidence="1">Uncharacterized protein</fullName>
    </submittedName>
</protein>
<accession>A0ABQ9GLW3</accession>
<dbReference type="Proteomes" id="UP001159363">
    <property type="component" value="Chromosome 10"/>
</dbReference>
<proteinExistence type="predicted"/>
<comment type="caution">
    <text evidence="1">The sequence shown here is derived from an EMBL/GenBank/DDBJ whole genome shotgun (WGS) entry which is preliminary data.</text>
</comment>
<dbReference type="EMBL" id="JARBHB010000011">
    <property type="protein sequence ID" value="KAJ8873005.1"/>
    <property type="molecule type" value="Genomic_DNA"/>
</dbReference>